<feature type="non-terminal residue" evidence="2">
    <location>
        <position position="1"/>
    </location>
</feature>
<dbReference type="PROSITE" id="PS51832">
    <property type="entry name" value="HD_GYP"/>
    <property type="match status" value="1"/>
</dbReference>
<dbReference type="SUPFAM" id="SSF55781">
    <property type="entry name" value="GAF domain-like"/>
    <property type="match status" value="1"/>
</dbReference>
<dbReference type="EMBL" id="DRTH01000231">
    <property type="protein sequence ID" value="HHF08882.1"/>
    <property type="molecule type" value="Genomic_DNA"/>
</dbReference>
<protein>
    <submittedName>
        <fullName evidence="2">HD domain-containing protein</fullName>
    </submittedName>
</protein>
<sequence length="366" mass="41379">HYVKKISGCESTFIFVVDSKSQGLHCLSGWIKQKEVNTAQIPPIFLYKEEGELAYSVRTGEIVYIPDCNLSLCLRKDKADTITDGLRKMVNEVISNGVQARSILIIPLRIKESTTGVILTACCKVNAITRTAISFLEILSKYVAYALNNSLSHQKTKMITLKLQELLKDEKMHADNYQQSIVNLAEITSSFVEKKDPYTIGHQKRVAKLSKEIAKELGLPSTKVRAIEFAANIHDIGKIEVPESVLLKSGKLNAKEFNIIKHHPEVGYTITHSVNFPWSVDRTILHHHERLNGSGYPEGLKGRSIEEEARIIAVADVMEAMTHDRPYRKAMNYDEALREIEKKSNILYDSEVVKTCEKLFNEGFKF</sequence>
<dbReference type="SMART" id="SM00471">
    <property type="entry name" value="HDc"/>
    <property type="match status" value="1"/>
</dbReference>
<proteinExistence type="predicted"/>
<dbReference type="PANTHER" id="PTHR43155:SF2">
    <property type="entry name" value="CYCLIC DI-GMP PHOSPHODIESTERASE PA4108"/>
    <property type="match status" value="1"/>
</dbReference>
<evidence type="ECO:0000259" key="1">
    <source>
        <dbReference type="PROSITE" id="PS51832"/>
    </source>
</evidence>
<dbReference type="InterPro" id="IPR029016">
    <property type="entry name" value="GAF-like_dom_sf"/>
</dbReference>
<dbReference type="CDD" id="cd00077">
    <property type="entry name" value="HDc"/>
    <property type="match status" value="1"/>
</dbReference>
<name>A0A7C5E2U1_9BACT</name>
<dbReference type="Gene3D" id="3.30.450.40">
    <property type="match status" value="1"/>
</dbReference>
<gene>
    <name evidence="2" type="ORF">ENL26_03860</name>
</gene>
<dbReference type="NCBIfam" id="TIGR00277">
    <property type="entry name" value="HDIG"/>
    <property type="match status" value="1"/>
</dbReference>
<dbReference type="Pfam" id="PF13487">
    <property type="entry name" value="HD_5"/>
    <property type="match status" value="1"/>
</dbReference>
<dbReference type="Gene3D" id="1.10.3210.10">
    <property type="entry name" value="Hypothetical protein af1432"/>
    <property type="match status" value="1"/>
</dbReference>
<dbReference type="SUPFAM" id="SSF109604">
    <property type="entry name" value="HD-domain/PDEase-like"/>
    <property type="match status" value="1"/>
</dbReference>
<comment type="caution">
    <text evidence="2">The sequence shown here is derived from an EMBL/GenBank/DDBJ whole genome shotgun (WGS) entry which is preliminary data.</text>
</comment>
<evidence type="ECO:0000313" key="2">
    <source>
        <dbReference type="EMBL" id="HHF08882.1"/>
    </source>
</evidence>
<dbReference type="AlphaFoldDB" id="A0A7C5E2U1"/>
<accession>A0A7C5E2U1</accession>
<dbReference type="InterPro" id="IPR003607">
    <property type="entry name" value="HD/PDEase_dom"/>
</dbReference>
<dbReference type="PANTHER" id="PTHR43155">
    <property type="entry name" value="CYCLIC DI-GMP PHOSPHODIESTERASE PA4108-RELATED"/>
    <property type="match status" value="1"/>
</dbReference>
<dbReference type="InterPro" id="IPR037522">
    <property type="entry name" value="HD_GYP_dom"/>
</dbReference>
<organism evidence="2">
    <name type="scientific">Kosmotoga arenicorallina</name>
    <dbReference type="NCBI Taxonomy" id="688066"/>
    <lineage>
        <taxon>Bacteria</taxon>
        <taxon>Thermotogati</taxon>
        <taxon>Thermotogota</taxon>
        <taxon>Thermotogae</taxon>
        <taxon>Kosmotogales</taxon>
        <taxon>Kosmotogaceae</taxon>
        <taxon>Kosmotoga</taxon>
    </lineage>
</organism>
<dbReference type="Proteomes" id="UP000886129">
    <property type="component" value="Unassembled WGS sequence"/>
</dbReference>
<feature type="domain" description="HD-GYP" evidence="1">
    <location>
        <begin position="177"/>
        <end position="366"/>
    </location>
</feature>
<reference evidence="2" key="1">
    <citation type="journal article" date="2020" name="mSystems">
        <title>Genome- and Community-Level Interaction Insights into Carbon Utilization and Element Cycling Functions of Hydrothermarchaeota in Hydrothermal Sediment.</title>
        <authorList>
            <person name="Zhou Z."/>
            <person name="Liu Y."/>
            <person name="Xu W."/>
            <person name="Pan J."/>
            <person name="Luo Z.H."/>
            <person name="Li M."/>
        </authorList>
    </citation>
    <scope>NUCLEOTIDE SEQUENCE [LARGE SCALE GENOMIC DNA]</scope>
    <source>
        <strain evidence="2">HyVt-80</strain>
    </source>
</reference>
<dbReference type="InterPro" id="IPR006675">
    <property type="entry name" value="HDIG_dom"/>
</dbReference>